<dbReference type="EnsemblMetazoa" id="XM_008214768">
    <property type="protein sequence ID" value="XP_008212990"/>
    <property type="gene ID" value="LOC103317288"/>
</dbReference>
<name>A0A7M7HFE2_NASVI</name>
<dbReference type="Proteomes" id="UP000002358">
    <property type="component" value="Chromosome 4"/>
</dbReference>
<dbReference type="PANTHER" id="PTHR47331:SF1">
    <property type="entry name" value="GAG-LIKE PROTEIN"/>
    <property type="match status" value="1"/>
</dbReference>
<dbReference type="OrthoDB" id="6615390at2759"/>
<dbReference type="Gene3D" id="3.30.420.10">
    <property type="entry name" value="Ribonuclease H-like superfamily/Ribonuclease H"/>
    <property type="match status" value="1"/>
</dbReference>
<evidence type="ECO:0000259" key="1">
    <source>
        <dbReference type="Pfam" id="PF18701"/>
    </source>
</evidence>
<dbReference type="GeneID" id="103317288"/>
<organism evidence="2 3">
    <name type="scientific">Nasonia vitripennis</name>
    <name type="common">Parasitic wasp</name>
    <dbReference type="NCBI Taxonomy" id="7425"/>
    <lineage>
        <taxon>Eukaryota</taxon>
        <taxon>Metazoa</taxon>
        <taxon>Ecdysozoa</taxon>
        <taxon>Arthropoda</taxon>
        <taxon>Hexapoda</taxon>
        <taxon>Insecta</taxon>
        <taxon>Pterygota</taxon>
        <taxon>Neoptera</taxon>
        <taxon>Endopterygota</taxon>
        <taxon>Hymenoptera</taxon>
        <taxon>Apocrita</taxon>
        <taxon>Proctotrupomorpha</taxon>
        <taxon>Chalcidoidea</taxon>
        <taxon>Pteromalidae</taxon>
        <taxon>Pteromalinae</taxon>
        <taxon>Nasonia</taxon>
    </lineage>
</organism>
<evidence type="ECO:0000313" key="3">
    <source>
        <dbReference type="Proteomes" id="UP000002358"/>
    </source>
</evidence>
<dbReference type="GO" id="GO:0003676">
    <property type="term" value="F:nucleic acid binding"/>
    <property type="evidence" value="ECO:0007669"/>
    <property type="project" value="InterPro"/>
</dbReference>
<accession>A0A7M7HFE2</accession>
<feature type="domain" description="DUF5641" evidence="1">
    <location>
        <begin position="119"/>
        <end position="212"/>
    </location>
</feature>
<dbReference type="RefSeq" id="XP_008212990.1">
    <property type="nucleotide sequence ID" value="XM_008214768.1"/>
</dbReference>
<dbReference type="InterPro" id="IPR040676">
    <property type="entry name" value="DUF5641"/>
</dbReference>
<evidence type="ECO:0000313" key="2">
    <source>
        <dbReference type="EnsemblMetazoa" id="XP_008212990"/>
    </source>
</evidence>
<dbReference type="InParanoid" id="A0A7M7HFE2"/>
<dbReference type="AlphaFoldDB" id="A0A7M7HFE2"/>
<reference evidence="2" key="1">
    <citation type="submission" date="2021-01" db="UniProtKB">
        <authorList>
            <consortium name="EnsemblMetazoa"/>
        </authorList>
    </citation>
    <scope>IDENTIFICATION</scope>
</reference>
<keyword evidence="3" id="KW-1185">Reference proteome</keyword>
<proteinExistence type="predicted"/>
<protein>
    <recommendedName>
        <fullName evidence="1">DUF5641 domain-containing protein</fullName>
    </recommendedName>
</protein>
<dbReference type="Pfam" id="PF18701">
    <property type="entry name" value="DUF5641"/>
    <property type="match status" value="1"/>
</dbReference>
<dbReference type="InterPro" id="IPR036397">
    <property type="entry name" value="RNaseH_sf"/>
</dbReference>
<dbReference type="PANTHER" id="PTHR47331">
    <property type="entry name" value="PHD-TYPE DOMAIN-CONTAINING PROTEIN"/>
    <property type="match status" value="1"/>
</dbReference>
<sequence length="228" mass="25844">MFQRASDFYKKVGAVLANDGTSWTFIPPSAPHYGGLWEAGVKSVKHHLKRVVGEHTLTFEEFSTVLVEIQACLNSRPLGALSANVNDLRALTPSHFLNEGVSVLLPEDNCRKLPDNRLSRFLLLQRVRNNFWKRWSTEYLLHLQEREKWRDSSKNFAVGQLVLVKDDRYPLSKWPLGRVLEVHPGPDGLVRVVTIKTATSSLRRHVARLCPLALDEKVKKGSANSVRV</sequence>
<dbReference type="KEGG" id="nvi:103317288"/>